<protein>
    <submittedName>
        <fullName evidence="4">FecR domain-containing protein</fullName>
    </submittedName>
</protein>
<dbReference type="EMBL" id="CP089044">
    <property type="protein sequence ID" value="UYF76498.1"/>
    <property type="molecule type" value="Genomic_DNA"/>
</dbReference>
<dbReference type="InterPro" id="IPR006860">
    <property type="entry name" value="FecR"/>
</dbReference>
<dbReference type="RefSeq" id="WP_262442902.1">
    <property type="nucleotide sequence ID" value="NZ_CP089044.1"/>
</dbReference>
<feature type="domain" description="FecR N-terminal" evidence="3">
    <location>
        <begin position="11"/>
        <end position="50"/>
    </location>
</feature>
<dbReference type="Proteomes" id="UP001164081">
    <property type="component" value="Chromosome"/>
</dbReference>
<organism evidence="4 5">
    <name type="scientific">Acinetobacter ursingii</name>
    <dbReference type="NCBI Taxonomy" id="108980"/>
    <lineage>
        <taxon>Bacteria</taxon>
        <taxon>Pseudomonadati</taxon>
        <taxon>Pseudomonadota</taxon>
        <taxon>Gammaproteobacteria</taxon>
        <taxon>Moraxellales</taxon>
        <taxon>Moraxellaceae</taxon>
        <taxon>Acinetobacter</taxon>
    </lineage>
</organism>
<proteinExistence type="predicted"/>
<dbReference type="Gene3D" id="2.60.120.1440">
    <property type="match status" value="1"/>
</dbReference>
<evidence type="ECO:0000313" key="4">
    <source>
        <dbReference type="EMBL" id="UYF76498.1"/>
    </source>
</evidence>
<evidence type="ECO:0000313" key="5">
    <source>
        <dbReference type="Proteomes" id="UP001164081"/>
    </source>
</evidence>
<reference evidence="4" key="1">
    <citation type="journal article" date="2022" name="J Glob Antimicrob Resist">
        <title>Comparative analysis of IMP-4- and OXA-58-containing plasmids of three carbapenemase-producing Acinetobacter ursingii strains in the Netherlands.</title>
        <authorList>
            <person name="Hendrickx A.P.A."/>
            <person name="Schade R.P."/>
            <person name="Landman F."/>
            <person name="Bosch T."/>
            <person name="Schouls L.M."/>
            <person name="van Dijk K."/>
        </authorList>
    </citation>
    <scope>NUCLEOTIDE SEQUENCE</scope>
    <source>
        <strain evidence="4">RIVM_C010761</strain>
    </source>
</reference>
<sequence>MFKSQKTEILEQAAEWLMRMKQRALNEQERQQFEQWQNRSRLHQKIWHKAIELEQKFQQLPPNIVIPVIQKQALKSHLNNWLLVLGLLPTVYLIYLFNQQQQWTADYRSGTGQQKTVPLSDGGKILLNANSAIDVEYTGQKRNIVLRKGEIWIETHHDSQHRPFIVYTQQGQAQALGTKYLVKMDENHSYVAVVKGAVKVQPQDDLQHSQILSAGQQTVFNQNEIQSVKDIDYTQLAWTKGLIVVDEMPLSQFVKRLQAYQHAVIYVDPDISQIKISGTYPINDMPQIYAMLEQTYSIQVDHYAMNHFIRIHSKNN</sequence>
<keyword evidence="1" id="KW-0812">Transmembrane</keyword>
<evidence type="ECO:0000256" key="1">
    <source>
        <dbReference type="SAM" id="Phobius"/>
    </source>
</evidence>
<dbReference type="InterPro" id="IPR012373">
    <property type="entry name" value="Ferrdict_sens_TM"/>
</dbReference>
<dbReference type="Pfam" id="PF04773">
    <property type="entry name" value="FecR"/>
    <property type="match status" value="1"/>
</dbReference>
<feature type="transmembrane region" description="Helical" evidence="1">
    <location>
        <begin position="78"/>
        <end position="97"/>
    </location>
</feature>
<evidence type="ECO:0000259" key="2">
    <source>
        <dbReference type="Pfam" id="PF04773"/>
    </source>
</evidence>
<keyword evidence="1" id="KW-0472">Membrane</keyword>
<keyword evidence="1" id="KW-1133">Transmembrane helix</keyword>
<evidence type="ECO:0000259" key="3">
    <source>
        <dbReference type="Pfam" id="PF16220"/>
    </source>
</evidence>
<name>A0AA46S9D6_9GAMM</name>
<dbReference type="Pfam" id="PF16220">
    <property type="entry name" value="DUF4880"/>
    <property type="match status" value="1"/>
</dbReference>
<dbReference type="GO" id="GO:0016989">
    <property type="term" value="F:sigma factor antagonist activity"/>
    <property type="evidence" value="ECO:0007669"/>
    <property type="project" value="TreeGrafter"/>
</dbReference>
<dbReference type="AlphaFoldDB" id="A0AA46S9D6"/>
<gene>
    <name evidence="4" type="ORF">LSO58_06380</name>
</gene>
<dbReference type="PIRSF" id="PIRSF018266">
    <property type="entry name" value="FecR"/>
    <property type="match status" value="1"/>
</dbReference>
<dbReference type="Gene3D" id="3.55.50.30">
    <property type="match status" value="1"/>
</dbReference>
<accession>A0AA46S9D6</accession>
<dbReference type="PANTHER" id="PTHR30273:SF2">
    <property type="entry name" value="PROTEIN FECR"/>
    <property type="match status" value="1"/>
</dbReference>
<dbReference type="PANTHER" id="PTHR30273">
    <property type="entry name" value="PERIPLASMIC SIGNAL SENSOR AND SIGMA FACTOR ACTIVATOR FECR-RELATED"/>
    <property type="match status" value="1"/>
</dbReference>
<dbReference type="InterPro" id="IPR032623">
    <property type="entry name" value="FecR_N"/>
</dbReference>
<feature type="domain" description="FecR protein" evidence="2">
    <location>
        <begin position="106"/>
        <end position="199"/>
    </location>
</feature>